<sequence length="102" mass="12055">MRLEDYQENYSCNDQVMGNNGGDMQLYDTESQPIAIDKNKTAFAKWTSWKKKDKKVFKEKFKVYCAGIAECKDMCLEKRKKKICKKYRKELKAKLGITRIKL</sequence>
<name>A0A1R1X095_9FUNG</name>
<dbReference type="EMBL" id="LSSN01005895">
    <property type="protein sequence ID" value="OMJ08039.1"/>
    <property type="molecule type" value="Genomic_DNA"/>
</dbReference>
<protein>
    <submittedName>
        <fullName evidence="1">Uncharacterized protein</fullName>
    </submittedName>
</protein>
<accession>A0A1R1X095</accession>
<keyword evidence="2" id="KW-1185">Reference proteome</keyword>
<organism evidence="1 2">
    <name type="scientific">Smittium culicis</name>
    <dbReference type="NCBI Taxonomy" id="133412"/>
    <lineage>
        <taxon>Eukaryota</taxon>
        <taxon>Fungi</taxon>
        <taxon>Fungi incertae sedis</taxon>
        <taxon>Zoopagomycota</taxon>
        <taxon>Kickxellomycotina</taxon>
        <taxon>Harpellomycetes</taxon>
        <taxon>Harpellales</taxon>
        <taxon>Legeriomycetaceae</taxon>
        <taxon>Smittium</taxon>
    </lineage>
</organism>
<comment type="caution">
    <text evidence="1">The sequence shown here is derived from an EMBL/GenBank/DDBJ whole genome shotgun (WGS) entry which is preliminary data.</text>
</comment>
<dbReference type="AlphaFoldDB" id="A0A1R1X095"/>
<evidence type="ECO:0000313" key="1">
    <source>
        <dbReference type="EMBL" id="OMJ08039.1"/>
    </source>
</evidence>
<proteinExistence type="predicted"/>
<gene>
    <name evidence="1" type="ORF">AYI70_g11809</name>
</gene>
<dbReference type="Proteomes" id="UP000187283">
    <property type="component" value="Unassembled WGS sequence"/>
</dbReference>
<evidence type="ECO:0000313" key="2">
    <source>
        <dbReference type="Proteomes" id="UP000187283"/>
    </source>
</evidence>
<reference evidence="1 2" key="1">
    <citation type="submission" date="2017-01" db="EMBL/GenBank/DDBJ databases">
        <authorList>
            <person name="Mah S.A."/>
            <person name="Swanson W.J."/>
            <person name="Moy G.W."/>
            <person name="Vacquier V.D."/>
        </authorList>
    </citation>
    <scope>NUCLEOTIDE SEQUENCE [LARGE SCALE GENOMIC DNA]</scope>
    <source>
        <strain evidence="1 2">GSMNP</strain>
    </source>
</reference>
<dbReference type="OrthoDB" id="10463401at2759"/>